<sequence length="80" mass="9232">MELEIGWCHRRQMHITETERGKRYSTRVLCMYFVSVIGSVQGNYVGALRELLEQLAAERTPEGLPRSDFFAYVPDCFASN</sequence>
<proteinExistence type="predicted"/>
<gene>
    <name evidence="1" type="ORF">QVD17_08654</name>
</gene>
<accession>A0AAD8KY62</accession>
<dbReference type="AlphaFoldDB" id="A0AAD8KY62"/>
<dbReference type="EMBL" id="JAUHHV010000002">
    <property type="protein sequence ID" value="KAK1431885.1"/>
    <property type="molecule type" value="Genomic_DNA"/>
</dbReference>
<keyword evidence="2" id="KW-1185">Reference proteome</keyword>
<reference evidence="1" key="1">
    <citation type="journal article" date="2023" name="bioRxiv">
        <title>Improved chromosome-level genome assembly for marigold (Tagetes erecta).</title>
        <authorList>
            <person name="Jiang F."/>
            <person name="Yuan L."/>
            <person name="Wang S."/>
            <person name="Wang H."/>
            <person name="Xu D."/>
            <person name="Wang A."/>
            <person name="Fan W."/>
        </authorList>
    </citation>
    <scope>NUCLEOTIDE SEQUENCE</scope>
    <source>
        <strain evidence="1">WSJ</strain>
        <tissue evidence="1">Leaf</tissue>
    </source>
</reference>
<dbReference type="Proteomes" id="UP001229421">
    <property type="component" value="Unassembled WGS sequence"/>
</dbReference>
<evidence type="ECO:0000313" key="2">
    <source>
        <dbReference type="Proteomes" id="UP001229421"/>
    </source>
</evidence>
<organism evidence="1 2">
    <name type="scientific">Tagetes erecta</name>
    <name type="common">African marigold</name>
    <dbReference type="NCBI Taxonomy" id="13708"/>
    <lineage>
        <taxon>Eukaryota</taxon>
        <taxon>Viridiplantae</taxon>
        <taxon>Streptophyta</taxon>
        <taxon>Embryophyta</taxon>
        <taxon>Tracheophyta</taxon>
        <taxon>Spermatophyta</taxon>
        <taxon>Magnoliopsida</taxon>
        <taxon>eudicotyledons</taxon>
        <taxon>Gunneridae</taxon>
        <taxon>Pentapetalae</taxon>
        <taxon>asterids</taxon>
        <taxon>campanulids</taxon>
        <taxon>Asterales</taxon>
        <taxon>Asteraceae</taxon>
        <taxon>Asteroideae</taxon>
        <taxon>Heliantheae alliance</taxon>
        <taxon>Tageteae</taxon>
        <taxon>Tagetes</taxon>
    </lineage>
</organism>
<evidence type="ECO:0000313" key="1">
    <source>
        <dbReference type="EMBL" id="KAK1431885.1"/>
    </source>
</evidence>
<comment type="caution">
    <text evidence="1">The sequence shown here is derived from an EMBL/GenBank/DDBJ whole genome shotgun (WGS) entry which is preliminary data.</text>
</comment>
<protein>
    <submittedName>
        <fullName evidence="1">Uncharacterized protein</fullName>
    </submittedName>
</protein>
<name>A0AAD8KY62_TARER</name>